<dbReference type="AlphaFoldDB" id="A0AAV5SQU7"/>
<comment type="caution">
    <text evidence="1">The sequence shown here is derived from an EMBL/GenBank/DDBJ whole genome shotgun (WGS) entry which is preliminary data.</text>
</comment>
<dbReference type="Proteomes" id="UP001432027">
    <property type="component" value="Unassembled WGS sequence"/>
</dbReference>
<sequence>KGQSIQAVQADNGTVYYYQIPDECYLEGASVKVYVITEGTQIVTEIPFLKYDNINAHGNAGYFETGHKIYKAVFQPPDNLIASYLRDLIQGECVYNETIGALLTREINGKEYIYRMCDDPDRDGIDFDLDQETEDMSFKSIHKGRLLFVGCRDVLLQPSLIKFDDKTLMIEIPYEHSIDHSSVFASDESPLIYIFNGIDLFTMNTDSRLFLPALQFETDSDDLSIVGVHNGVITMTTTDESGIDVFYEAQLPNEFAG</sequence>
<organism evidence="1 2">
    <name type="scientific">Pristionchus entomophagus</name>
    <dbReference type="NCBI Taxonomy" id="358040"/>
    <lineage>
        <taxon>Eukaryota</taxon>
        <taxon>Metazoa</taxon>
        <taxon>Ecdysozoa</taxon>
        <taxon>Nematoda</taxon>
        <taxon>Chromadorea</taxon>
        <taxon>Rhabditida</taxon>
        <taxon>Rhabditina</taxon>
        <taxon>Diplogasteromorpha</taxon>
        <taxon>Diplogasteroidea</taxon>
        <taxon>Neodiplogasteridae</taxon>
        <taxon>Pristionchus</taxon>
    </lineage>
</organism>
<proteinExistence type="predicted"/>
<reference evidence="1" key="1">
    <citation type="submission" date="2023-10" db="EMBL/GenBank/DDBJ databases">
        <title>Genome assembly of Pristionchus species.</title>
        <authorList>
            <person name="Yoshida K."/>
            <person name="Sommer R.J."/>
        </authorList>
    </citation>
    <scope>NUCLEOTIDE SEQUENCE</scope>
    <source>
        <strain evidence="1">RS0144</strain>
    </source>
</reference>
<name>A0AAV5SQU7_9BILA</name>
<protein>
    <submittedName>
        <fullName evidence="1">Uncharacterized protein</fullName>
    </submittedName>
</protein>
<evidence type="ECO:0000313" key="1">
    <source>
        <dbReference type="EMBL" id="GMS85751.1"/>
    </source>
</evidence>
<accession>A0AAV5SQU7</accession>
<evidence type="ECO:0000313" key="2">
    <source>
        <dbReference type="Proteomes" id="UP001432027"/>
    </source>
</evidence>
<keyword evidence="2" id="KW-1185">Reference proteome</keyword>
<feature type="non-terminal residue" evidence="1">
    <location>
        <position position="1"/>
    </location>
</feature>
<dbReference type="EMBL" id="BTSX01000002">
    <property type="protein sequence ID" value="GMS85751.1"/>
    <property type="molecule type" value="Genomic_DNA"/>
</dbReference>
<gene>
    <name evidence="1" type="ORF">PENTCL1PPCAC_7926</name>
</gene>